<dbReference type="EMBL" id="CAXLJM020000035">
    <property type="protein sequence ID" value="CAL8104443.1"/>
    <property type="molecule type" value="Genomic_DNA"/>
</dbReference>
<evidence type="ECO:0000256" key="1">
    <source>
        <dbReference type="ARBA" id="ARBA00004141"/>
    </source>
</evidence>
<evidence type="ECO:0000256" key="6">
    <source>
        <dbReference type="RuleBase" id="RU280814"/>
    </source>
</evidence>
<feature type="transmembrane region" description="Helical" evidence="6">
    <location>
        <begin position="679"/>
        <end position="697"/>
    </location>
</feature>
<keyword evidence="5 6" id="KW-0472">Membrane</keyword>
<dbReference type="Pfam" id="PF04547">
    <property type="entry name" value="Anoctamin"/>
    <property type="match status" value="1"/>
</dbReference>
<dbReference type="PANTHER" id="PTHR12308:SF74">
    <property type="entry name" value="ANOCTAMIN"/>
    <property type="match status" value="1"/>
</dbReference>
<feature type="compositionally biased region" description="Basic and acidic residues" evidence="7">
    <location>
        <begin position="768"/>
        <end position="792"/>
    </location>
</feature>
<feature type="transmembrane region" description="Helical" evidence="6">
    <location>
        <begin position="242"/>
        <end position="266"/>
    </location>
</feature>
<gene>
    <name evidence="9" type="ORF">ODALV1_LOCUS11760</name>
</gene>
<feature type="domain" description="Anoctamin transmembrane" evidence="8">
    <location>
        <begin position="232"/>
        <end position="711"/>
    </location>
</feature>
<evidence type="ECO:0000256" key="4">
    <source>
        <dbReference type="ARBA" id="ARBA00022989"/>
    </source>
</evidence>
<evidence type="ECO:0000256" key="5">
    <source>
        <dbReference type="ARBA" id="ARBA00023136"/>
    </source>
</evidence>
<feature type="transmembrane region" description="Helical" evidence="6">
    <location>
        <begin position="272"/>
        <end position="292"/>
    </location>
</feature>
<evidence type="ECO:0000313" key="10">
    <source>
        <dbReference type="Proteomes" id="UP001642540"/>
    </source>
</evidence>
<dbReference type="InterPro" id="IPR049452">
    <property type="entry name" value="Anoctamin_TM"/>
</dbReference>
<feature type="transmembrane region" description="Helical" evidence="6">
    <location>
        <begin position="347"/>
        <end position="366"/>
    </location>
</feature>
<keyword evidence="4 6" id="KW-1133">Transmembrane helix</keyword>
<feature type="transmembrane region" description="Helical" evidence="6">
    <location>
        <begin position="441"/>
        <end position="462"/>
    </location>
</feature>
<comment type="caution">
    <text evidence="9">The sequence shown here is derived from an EMBL/GenBank/DDBJ whole genome shotgun (WGS) entry which is preliminary data.</text>
</comment>
<evidence type="ECO:0000256" key="2">
    <source>
        <dbReference type="ARBA" id="ARBA00009671"/>
    </source>
</evidence>
<sequence>MSSKKPKQKKRLIRNNIELELNGYETVSSDEDLFSALLGDERDTRVVQGGADNPFLHLLNPPDLSSEYALPDVNLPGGSYEDPFAHTELVLKFSHSIHPSALKWFIERVTAKKSNGGGELLLRREPFTGHKKEGLVVHVTAADWRQLEVAEILEIKKMDFKQEEPAPREFKFKELGRFLSEGMKVSQLLSPAEKQMVVLHELRNVRVKPGEKHVPGYDDTIHILPGDSLQEIRSYFGDDVCLYFNFVAFYNAWLIVPAIFGLIMAFLPSQAFHSTVVYFCFLNMMFVILFLINWQRKCSELAFLWGTLKMNKWEEPRPSYVGELSIDPVTGKFQRSYSSFKTGFKTFFGSGLVTFACIALSMYMLYSYLDLDDWVKEISMKEVSLAKNEHMKFIWEHVIPVLPGVGYAACVFTANKLFRVVANYLTEWENHRTQSQFHRHLVSKMVVFEVFNGFAGLFYAAFVLRDVDVLRKRVYTMLCVIQFLVTLTSCVIPVVIKTGKIKMHEFLQYSRPSGHVDKSGNYLTHPQTIFGGGKRRSSRPYPELEGWLKMVEGMEVMEDSDLRVQMSKLEGFMDSYDYQEDFEYYFLLLLQFGHVFLFSSVYPPAALVAFGANMILLPASLYKLRNIYQRPFAQRVSNIGAWQEAFGAVAVLAVMMNCALLCANTDLREYGSDLTDAQWIFLFVLMEHMILGSQFLVGKIISKIPYNIKVSLAASDYRSWKMLKKEQSAKTRRRFTKLGMPMNEQVDGKSKAEEHDNSSQGSSRKRKAADEKKKLSNSNEKAKPGKIEEKAASADAKSQLSKKKA</sequence>
<evidence type="ECO:0000259" key="8">
    <source>
        <dbReference type="Pfam" id="PF04547"/>
    </source>
</evidence>
<keyword evidence="3 6" id="KW-0812">Transmembrane</keyword>
<feature type="transmembrane region" description="Helical" evidence="6">
    <location>
        <begin position="582"/>
        <end position="599"/>
    </location>
</feature>
<dbReference type="PANTHER" id="PTHR12308">
    <property type="entry name" value="ANOCTAMIN"/>
    <property type="match status" value="1"/>
</dbReference>
<evidence type="ECO:0000313" key="9">
    <source>
        <dbReference type="EMBL" id="CAL8104443.1"/>
    </source>
</evidence>
<name>A0ABP1QIT9_9HEXA</name>
<evidence type="ECO:0000256" key="7">
    <source>
        <dbReference type="SAM" id="MobiDB-lite"/>
    </source>
</evidence>
<comment type="subcellular location">
    <subcellularLocation>
        <location evidence="1 6">Membrane</location>
        <topology evidence="1 6">Multi-pass membrane protein</topology>
    </subcellularLocation>
</comment>
<protein>
    <recommendedName>
        <fullName evidence="6">Anoctamin</fullName>
    </recommendedName>
</protein>
<reference evidence="9 10" key="1">
    <citation type="submission" date="2024-08" db="EMBL/GenBank/DDBJ databases">
        <authorList>
            <person name="Cucini C."/>
            <person name="Frati F."/>
        </authorList>
    </citation>
    <scope>NUCLEOTIDE SEQUENCE [LARGE SCALE GENOMIC DNA]</scope>
</reference>
<proteinExistence type="inferred from homology"/>
<accession>A0ABP1QIT9</accession>
<feature type="compositionally biased region" description="Basic and acidic residues" evidence="7">
    <location>
        <begin position="746"/>
        <end position="757"/>
    </location>
</feature>
<dbReference type="InterPro" id="IPR007632">
    <property type="entry name" value="Anoctamin"/>
</dbReference>
<feature type="transmembrane region" description="Helical" evidence="6">
    <location>
        <begin position="645"/>
        <end position="667"/>
    </location>
</feature>
<keyword evidence="10" id="KW-1185">Reference proteome</keyword>
<feature type="transmembrane region" description="Helical" evidence="6">
    <location>
        <begin position="474"/>
        <end position="496"/>
    </location>
</feature>
<feature type="transmembrane region" description="Helical" evidence="6">
    <location>
        <begin position="394"/>
        <end position="414"/>
    </location>
</feature>
<comment type="caution">
    <text evidence="6">Lacks conserved residue(s) required for the propagation of feature annotation.</text>
</comment>
<comment type="similarity">
    <text evidence="2 6">Belongs to the anoctamin family.</text>
</comment>
<feature type="region of interest" description="Disordered" evidence="7">
    <location>
        <begin position="731"/>
        <end position="805"/>
    </location>
</feature>
<organism evidence="9 10">
    <name type="scientific">Orchesella dallaii</name>
    <dbReference type="NCBI Taxonomy" id="48710"/>
    <lineage>
        <taxon>Eukaryota</taxon>
        <taxon>Metazoa</taxon>
        <taxon>Ecdysozoa</taxon>
        <taxon>Arthropoda</taxon>
        <taxon>Hexapoda</taxon>
        <taxon>Collembola</taxon>
        <taxon>Entomobryomorpha</taxon>
        <taxon>Entomobryoidea</taxon>
        <taxon>Orchesellidae</taxon>
        <taxon>Orchesellinae</taxon>
        <taxon>Orchesella</taxon>
    </lineage>
</organism>
<dbReference type="Proteomes" id="UP001642540">
    <property type="component" value="Unassembled WGS sequence"/>
</dbReference>
<evidence type="ECO:0000256" key="3">
    <source>
        <dbReference type="ARBA" id="ARBA00022692"/>
    </source>
</evidence>
<feature type="transmembrane region" description="Helical" evidence="6">
    <location>
        <begin position="605"/>
        <end position="624"/>
    </location>
</feature>